<evidence type="ECO:0000313" key="5">
    <source>
        <dbReference type="Proteomes" id="UP000676428"/>
    </source>
</evidence>
<evidence type="ECO:0000259" key="3">
    <source>
        <dbReference type="PROSITE" id="PS50110"/>
    </source>
</evidence>
<organism evidence="4 5">
    <name type="scientific">Shewanella dokdonensis</name>
    <dbReference type="NCBI Taxonomy" id="712036"/>
    <lineage>
        <taxon>Bacteria</taxon>
        <taxon>Pseudomonadati</taxon>
        <taxon>Pseudomonadota</taxon>
        <taxon>Gammaproteobacteria</taxon>
        <taxon>Alteromonadales</taxon>
        <taxon>Shewanellaceae</taxon>
        <taxon>Shewanella</taxon>
    </lineage>
</organism>
<dbReference type="InterPro" id="IPR050595">
    <property type="entry name" value="Bact_response_regulator"/>
</dbReference>
<keyword evidence="1 2" id="KW-0597">Phosphoprotein</keyword>
<dbReference type="PROSITE" id="PS50110">
    <property type="entry name" value="RESPONSE_REGULATORY"/>
    <property type="match status" value="1"/>
</dbReference>
<evidence type="ECO:0000256" key="2">
    <source>
        <dbReference type="PROSITE-ProRule" id="PRU00169"/>
    </source>
</evidence>
<sequence>MLRSAGFEVQLYASAEAFLQETVAPKPDVVLTDIQMLGMSGLDLQSILKTRAPALPLMFMTAFPEDALRKRALDAGAICFLSKPFKATELLYWIEKALSA</sequence>
<keyword evidence="5" id="KW-1185">Reference proteome</keyword>
<evidence type="ECO:0000313" key="4">
    <source>
        <dbReference type="EMBL" id="QVK24802.1"/>
    </source>
</evidence>
<dbReference type="Proteomes" id="UP000676428">
    <property type="component" value="Chromosome"/>
</dbReference>
<dbReference type="PANTHER" id="PTHR44591:SF25">
    <property type="entry name" value="CHEMOTAXIS TWO-COMPONENT RESPONSE REGULATOR"/>
    <property type="match status" value="1"/>
</dbReference>
<dbReference type="Gene3D" id="3.40.50.2300">
    <property type="match status" value="1"/>
</dbReference>
<dbReference type="InterPro" id="IPR011006">
    <property type="entry name" value="CheY-like_superfamily"/>
</dbReference>
<feature type="domain" description="Response regulatory" evidence="3">
    <location>
        <begin position="1"/>
        <end position="98"/>
    </location>
</feature>
<dbReference type="EMBL" id="CP074572">
    <property type="protein sequence ID" value="QVK24802.1"/>
    <property type="molecule type" value="Genomic_DNA"/>
</dbReference>
<accession>A0ABX8DLY8</accession>
<name>A0ABX8DLY8_9GAMM</name>
<dbReference type="SMART" id="SM00448">
    <property type="entry name" value="REC"/>
    <property type="match status" value="1"/>
</dbReference>
<protein>
    <submittedName>
        <fullName evidence="4">Response regulator</fullName>
    </submittedName>
</protein>
<dbReference type="InterPro" id="IPR001789">
    <property type="entry name" value="Sig_transdc_resp-reg_receiver"/>
</dbReference>
<feature type="modified residue" description="4-aspartylphosphate" evidence="2">
    <location>
        <position position="33"/>
    </location>
</feature>
<gene>
    <name evidence="4" type="ORF">KHX94_09055</name>
</gene>
<reference evidence="4 5" key="1">
    <citation type="journal article" date="2012" name="Int. J. Syst. Evol. Microbiol.">
        <title>Shewanella dokdonensis sp. nov., isolated from seawater.</title>
        <authorList>
            <person name="Sung H.R."/>
            <person name="Yoon J.H."/>
            <person name="Ghim S.Y."/>
        </authorList>
    </citation>
    <scope>NUCLEOTIDE SEQUENCE [LARGE SCALE GENOMIC DNA]</scope>
    <source>
        <strain evidence="4 5">DSM 23626</strain>
    </source>
</reference>
<dbReference type="Pfam" id="PF00072">
    <property type="entry name" value="Response_reg"/>
    <property type="match status" value="1"/>
</dbReference>
<dbReference type="SUPFAM" id="SSF52172">
    <property type="entry name" value="CheY-like"/>
    <property type="match status" value="1"/>
</dbReference>
<evidence type="ECO:0000256" key="1">
    <source>
        <dbReference type="ARBA" id="ARBA00022553"/>
    </source>
</evidence>
<proteinExistence type="predicted"/>
<dbReference type="PANTHER" id="PTHR44591">
    <property type="entry name" value="STRESS RESPONSE REGULATOR PROTEIN 1"/>
    <property type="match status" value="1"/>
</dbReference>